<comment type="subcellular location">
    <subcellularLocation>
        <location evidence="1">Mitochondrion membrane</location>
    </subcellularLocation>
</comment>
<dbReference type="Pfam" id="PF04718">
    <property type="entry name" value="ATP-synt_G"/>
    <property type="match status" value="1"/>
</dbReference>
<keyword evidence="6" id="KW-0406">Ion transport</keyword>
<feature type="region of interest" description="Disordered" evidence="10">
    <location>
        <begin position="1"/>
        <end position="22"/>
    </location>
</feature>
<evidence type="ECO:0000256" key="5">
    <source>
        <dbReference type="ARBA" id="ARBA00022781"/>
    </source>
</evidence>
<dbReference type="GO" id="GO:0031966">
    <property type="term" value="C:mitochondrial membrane"/>
    <property type="evidence" value="ECO:0007669"/>
    <property type="project" value="UniProtKB-SubCell"/>
</dbReference>
<dbReference type="FunCoup" id="A0A448YNL6">
    <property type="interactions" value="91"/>
</dbReference>
<evidence type="ECO:0000256" key="6">
    <source>
        <dbReference type="ARBA" id="ARBA00023065"/>
    </source>
</evidence>
<organism evidence="11 12">
    <name type="scientific">Brettanomyces naardenensis</name>
    <name type="common">Yeast</name>
    <dbReference type="NCBI Taxonomy" id="13370"/>
    <lineage>
        <taxon>Eukaryota</taxon>
        <taxon>Fungi</taxon>
        <taxon>Dikarya</taxon>
        <taxon>Ascomycota</taxon>
        <taxon>Saccharomycotina</taxon>
        <taxon>Pichiomycetes</taxon>
        <taxon>Pichiales</taxon>
        <taxon>Pichiaceae</taxon>
        <taxon>Brettanomyces</taxon>
    </lineage>
</organism>
<evidence type="ECO:0000256" key="9">
    <source>
        <dbReference type="ARBA" id="ARBA00023310"/>
    </source>
</evidence>
<gene>
    <name evidence="11" type="ORF">BRENAR_LOCUS3222</name>
</gene>
<keyword evidence="9" id="KW-0066">ATP synthesis</keyword>
<dbReference type="GO" id="GO:0045259">
    <property type="term" value="C:proton-transporting ATP synthase complex"/>
    <property type="evidence" value="ECO:0007669"/>
    <property type="project" value="UniProtKB-KW"/>
</dbReference>
<evidence type="ECO:0000256" key="4">
    <source>
        <dbReference type="ARBA" id="ARBA00022547"/>
    </source>
</evidence>
<reference evidence="11 12" key="1">
    <citation type="submission" date="2018-12" db="EMBL/GenBank/DDBJ databases">
        <authorList>
            <person name="Tiukova I."/>
            <person name="Dainat J."/>
        </authorList>
    </citation>
    <scope>NUCLEOTIDE SEQUENCE [LARGE SCALE GENOMIC DNA]</scope>
</reference>
<evidence type="ECO:0000313" key="11">
    <source>
        <dbReference type="EMBL" id="VEU22491.1"/>
    </source>
</evidence>
<evidence type="ECO:0000256" key="1">
    <source>
        <dbReference type="ARBA" id="ARBA00004325"/>
    </source>
</evidence>
<keyword evidence="8" id="KW-0472">Membrane</keyword>
<feature type="compositionally biased region" description="Polar residues" evidence="10">
    <location>
        <begin position="1"/>
        <end position="11"/>
    </location>
</feature>
<keyword evidence="7" id="KW-0496">Mitochondrion</keyword>
<dbReference type="Proteomes" id="UP000290900">
    <property type="component" value="Unassembled WGS sequence"/>
</dbReference>
<dbReference type="STRING" id="13370.A0A448YNL6"/>
<dbReference type="InParanoid" id="A0A448YNL6"/>
<accession>A0A448YNL6</accession>
<evidence type="ECO:0000256" key="3">
    <source>
        <dbReference type="ARBA" id="ARBA00022448"/>
    </source>
</evidence>
<evidence type="ECO:0000313" key="12">
    <source>
        <dbReference type="Proteomes" id="UP000290900"/>
    </source>
</evidence>
<dbReference type="InterPro" id="IPR006808">
    <property type="entry name" value="ATP_synth_F0_gsu_mt"/>
</dbReference>
<keyword evidence="3" id="KW-0813">Transport</keyword>
<dbReference type="GO" id="GO:0015986">
    <property type="term" value="P:proton motive force-driven ATP synthesis"/>
    <property type="evidence" value="ECO:0007669"/>
    <property type="project" value="InterPro"/>
</dbReference>
<keyword evidence="5" id="KW-0375">Hydrogen ion transport</keyword>
<evidence type="ECO:0000256" key="8">
    <source>
        <dbReference type="ARBA" id="ARBA00023136"/>
    </source>
</evidence>
<dbReference type="GO" id="GO:0015078">
    <property type="term" value="F:proton transmembrane transporter activity"/>
    <property type="evidence" value="ECO:0007669"/>
    <property type="project" value="InterPro"/>
</dbReference>
<name>A0A448YNL6_BRENA</name>
<protein>
    <submittedName>
        <fullName evidence="11">DEKNAAC103687</fullName>
    </submittedName>
</protein>
<comment type="similarity">
    <text evidence="2">Belongs to the ATPase g subunit family.</text>
</comment>
<evidence type="ECO:0000256" key="2">
    <source>
        <dbReference type="ARBA" id="ARBA00005699"/>
    </source>
</evidence>
<dbReference type="EMBL" id="CAACVR010000023">
    <property type="protein sequence ID" value="VEU22491.1"/>
    <property type="molecule type" value="Genomic_DNA"/>
</dbReference>
<proteinExistence type="inferred from homology"/>
<dbReference type="OrthoDB" id="437at2759"/>
<keyword evidence="4" id="KW-0138">CF(0)</keyword>
<keyword evidence="12" id="KW-1185">Reference proteome</keyword>
<dbReference type="AlphaFoldDB" id="A0A448YNL6"/>
<evidence type="ECO:0000256" key="7">
    <source>
        <dbReference type="ARBA" id="ARBA00023128"/>
    </source>
</evidence>
<sequence>MLQLQASQPRLQVSKPRDRRSPPAAYTNDKIYIGFFDCAAYWTKVAGEVAKQVYLKEGLAPPKTTEFKQVYDDAINQGLSFIKNPKGYSTSLVRSSQNFTTNDIVKYTSYLLQILGFFALGEIIGRRQVVGYPKYGPSAEATD</sequence>
<evidence type="ECO:0000256" key="10">
    <source>
        <dbReference type="SAM" id="MobiDB-lite"/>
    </source>
</evidence>